<evidence type="ECO:0000256" key="3">
    <source>
        <dbReference type="ARBA" id="ARBA00022621"/>
    </source>
</evidence>
<comment type="similarity">
    <text evidence="6">Belongs to the globin family.</text>
</comment>
<name>A0A6M2DFV8_XENCH</name>
<organism evidence="8">
    <name type="scientific">Xenopsylla cheopis</name>
    <name type="common">Oriental rat flea</name>
    <name type="synonym">Pulex cheopis</name>
    <dbReference type="NCBI Taxonomy" id="163159"/>
    <lineage>
        <taxon>Eukaryota</taxon>
        <taxon>Metazoa</taxon>
        <taxon>Ecdysozoa</taxon>
        <taxon>Arthropoda</taxon>
        <taxon>Hexapoda</taxon>
        <taxon>Insecta</taxon>
        <taxon>Pterygota</taxon>
        <taxon>Neoptera</taxon>
        <taxon>Endopterygota</taxon>
        <taxon>Siphonaptera</taxon>
        <taxon>Pulicidae</taxon>
        <taxon>Xenopsyllinae</taxon>
        <taxon>Xenopsylla</taxon>
    </lineage>
</organism>
<dbReference type="GO" id="GO:0005344">
    <property type="term" value="F:oxygen carrier activity"/>
    <property type="evidence" value="ECO:0007669"/>
    <property type="project" value="UniProtKB-KW"/>
</dbReference>
<dbReference type="PRINTS" id="PR00611">
    <property type="entry name" value="ERYTHCRUORIN"/>
</dbReference>
<evidence type="ECO:0000256" key="6">
    <source>
        <dbReference type="RuleBase" id="RU000356"/>
    </source>
</evidence>
<evidence type="ECO:0000259" key="7">
    <source>
        <dbReference type="PROSITE" id="PS01033"/>
    </source>
</evidence>
<evidence type="ECO:0000256" key="2">
    <source>
        <dbReference type="ARBA" id="ARBA00022617"/>
    </source>
</evidence>
<dbReference type="EMBL" id="GIIL01001459">
    <property type="protein sequence ID" value="NOV45185.1"/>
    <property type="molecule type" value="Transcribed_RNA"/>
</dbReference>
<reference evidence="8" key="1">
    <citation type="submission" date="2020-03" db="EMBL/GenBank/DDBJ databases">
        <title>Transcriptomic Profiling of the Digestive Tract of the Rat Flea, Xenopsylla cheopis, Following Blood Feeding and Infection with Yersinia pestis.</title>
        <authorList>
            <person name="Bland D.M."/>
            <person name="Martens C.A."/>
            <person name="Virtaneva K."/>
            <person name="Kanakabandi K."/>
            <person name="Long D."/>
            <person name="Rosenke R."/>
            <person name="Saturday G.A."/>
            <person name="Hoyt F.H."/>
            <person name="Bruno D.P."/>
            <person name="Ribeiro J.M.C."/>
            <person name="Hinnebusch J."/>
        </authorList>
    </citation>
    <scope>NUCLEOTIDE SEQUENCE</scope>
</reference>
<feature type="domain" description="Globin" evidence="7">
    <location>
        <begin position="9"/>
        <end position="154"/>
    </location>
</feature>
<dbReference type="PANTHER" id="PTHR47217">
    <property type="entry name" value="GLOBIN-LIKE PROTEIN"/>
    <property type="match status" value="1"/>
</dbReference>
<dbReference type="Pfam" id="PF00042">
    <property type="entry name" value="Globin"/>
    <property type="match status" value="1"/>
</dbReference>
<keyword evidence="4" id="KW-0479">Metal-binding</keyword>
<dbReference type="PANTHER" id="PTHR47217:SF1">
    <property type="entry name" value="GLOBIN-LIKE PROTEIN"/>
    <property type="match status" value="1"/>
</dbReference>
<dbReference type="GO" id="GO:0046872">
    <property type="term" value="F:metal ion binding"/>
    <property type="evidence" value="ECO:0007669"/>
    <property type="project" value="UniProtKB-KW"/>
</dbReference>
<dbReference type="InterPro" id="IPR009050">
    <property type="entry name" value="Globin-like_sf"/>
</dbReference>
<keyword evidence="3 6" id="KW-0561">Oxygen transport</keyword>
<dbReference type="GO" id="GO:0005576">
    <property type="term" value="C:extracellular region"/>
    <property type="evidence" value="ECO:0007669"/>
    <property type="project" value="InterPro"/>
</dbReference>
<dbReference type="GO" id="GO:0019825">
    <property type="term" value="F:oxygen binding"/>
    <property type="evidence" value="ECO:0007669"/>
    <property type="project" value="InterPro"/>
</dbReference>
<keyword evidence="2 6" id="KW-0349">Heme</keyword>
<protein>
    <submittedName>
        <fullName evidence="8">Putative globin</fullName>
    </submittedName>
</protein>
<dbReference type="InterPro" id="IPR000971">
    <property type="entry name" value="Globin"/>
</dbReference>
<proteinExistence type="inferred from homology"/>
<evidence type="ECO:0000313" key="8">
    <source>
        <dbReference type="EMBL" id="NOV45185.1"/>
    </source>
</evidence>
<dbReference type="SUPFAM" id="SSF46458">
    <property type="entry name" value="Globin-like"/>
    <property type="match status" value="1"/>
</dbReference>
<dbReference type="PROSITE" id="PS01033">
    <property type="entry name" value="GLOBIN"/>
    <property type="match status" value="1"/>
</dbReference>
<dbReference type="CDD" id="cd01040">
    <property type="entry name" value="Mb-like"/>
    <property type="match status" value="1"/>
</dbReference>
<evidence type="ECO:0000256" key="4">
    <source>
        <dbReference type="ARBA" id="ARBA00022723"/>
    </source>
</evidence>
<dbReference type="InterPro" id="IPR044399">
    <property type="entry name" value="Mb-like_M"/>
</dbReference>
<keyword evidence="5" id="KW-0408">Iron</keyword>
<evidence type="ECO:0000256" key="1">
    <source>
        <dbReference type="ARBA" id="ARBA00022448"/>
    </source>
</evidence>
<keyword evidence="1 6" id="KW-0813">Transport</keyword>
<dbReference type="AlphaFoldDB" id="A0A6M2DFV8"/>
<evidence type="ECO:0000256" key="5">
    <source>
        <dbReference type="ARBA" id="ARBA00023004"/>
    </source>
</evidence>
<dbReference type="GO" id="GO:0005833">
    <property type="term" value="C:hemoglobin complex"/>
    <property type="evidence" value="ECO:0007669"/>
    <property type="project" value="InterPro"/>
</dbReference>
<dbReference type="Gene3D" id="1.10.490.10">
    <property type="entry name" value="Globins"/>
    <property type="match status" value="1"/>
</dbReference>
<dbReference type="InterPro" id="IPR002336">
    <property type="entry name" value="Erythrocruorin"/>
</dbReference>
<accession>A0A6M2DFV8</accession>
<dbReference type="InterPro" id="IPR012292">
    <property type="entry name" value="Globin/Proto"/>
</dbReference>
<dbReference type="GO" id="GO:0020037">
    <property type="term" value="F:heme binding"/>
    <property type="evidence" value="ECO:0007669"/>
    <property type="project" value="InterPro"/>
</dbReference>
<sequence>MDTPHPDTGLTPRQIAVLQESWKGPAQNVEETGVEVLMRLFTAHPEYMKYFSSFSEVPLDQLRTTARFRRHGLNVARSLDAALGELNDAPKLVDRFTALGVTHGGRKISEKAFQDLKLIVVNLMKEACKVDDFGAQAWTQLFDTAYKIMFAAMRTMT</sequence>